<dbReference type="EMBL" id="CP071518">
    <property type="protein sequence ID" value="QSX79650.1"/>
    <property type="molecule type" value="Genomic_DNA"/>
</dbReference>
<evidence type="ECO:0000313" key="2">
    <source>
        <dbReference type="EMBL" id="QSX79650.1"/>
    </source>
</evidence>
<dbReference type="Proteomes" id="UP000639274">
    <property type="component" value="Chromosome"/>
</dbReference>
<feature type="signal peptide" evidence="1">
    <location>
        <begin position="1"/>
        <end position="26"/>
    </location>
</feature>
<reference evidence="2 3" key="1">
    <citation type="submission" date="2021-03" db="EMBL/GenBank/DDBJ databases">
        <title>Lysobacter sp. nov. isolated from soil of gangwondo yeongwol, south Korea.</title>
        <authorList>
            <person name="Kim K.R."/>
            <person name="Kim K.H."/>
            <person name="Jeon C.O."/>
        </authorList>
    </citation>
    <scope>NUCLEOTIDE SEQUENCE [LARGE SCALE GENOMIC DNA]</scope>
    <source>
        <strain evidence="2 3">R19</strain>
    </source>
</reference>
<gene>
    <name evidence="2" type="ORF">I8J32_007350</name>
</gene>
<dbReference type="KEGG" id="lsf:I8J32_007350"/>
<proteinExistence type="predicted"/>
<evidence type="ECO:0000256" key="1">
    <source>
        <dbReference type="SAM" id="SignalP"/>
    </source>
</evidence>
<evidence type="ECO:0000313" key="3">
    <source>
        <dbReference type="Proteomes" id="UP000639274"/>
    </source>
</evidence>
<organism evidence="2 3">
    <name type="scientific">Agrilutibacter solisilvae</name>
    <dbReference type="NCBI Taxonomy" id="2763317"/>
    <lineage>
        <taxon>Bacteria</taxon>
        <taxon>Pseudomonadati</taxon>
        <taxon>Pseudomonadota</taxon>
        <taxon>Gammaproteobacteria</taxon>
        <taxon>Lysobacterales</taxon>
        <taxon>Lysobacteraceae</taxon>
        <taxon>Agrilutibacter</taxon>
    </lineage>
</organism>
<keyword evidence="1" id="KW-0732">Signal</keyword>
<protein>
    <recommendedName>
        <fullName evidence="4">Lipoprotein</fullName>
    </recommendedName>
</protein>
<keyword evidence="3" id="KW-1185">Reference proteome</keyword>
<dbReference type="AlphaFoldDB" id="A0A974Y381"/>
<dbReference type="PROSITE" id="PS51257">
    <property type="entry name" value="PROKAR_LIPOPROTEIN"/>
    <property type="match status" value="1"/>
</dbReference>
<dbReference type="RefSeq" id="WP_207526850.1">
    <property type="nucleotide sequence ID" value="NZ_CP071518.1"/>
</dbReference>
<feature type="chain" id="PRO_5037103245" description="Lipoprotein" evidence="1">
    <location>
        <begin position="27"/>
        <end position="190"/>
    </location>
</feature>
<accession>A0A974Y381</accession>
<sequence length="190" mass="20298">MQIKLGKAVLPAALLVTALTACNQKADTPATPSATPGPVAVEPAPVAAKPMSMRATDVRITTGAHQNKSCNIERSNGTLFWPDQPRASRSQTIEIGGWVVDEDTKSVPQGVKLRLQTANGISAWEQDISERVERKDVANNLKEEAYLKAGFKVSLDVPDLAPGDYVVYLAFDDGGTEAICGIGRRLTLTP</sequence>
<evidence type="ECO:0008006" key="4">
    <source>
        <dbReference type="Google" id="ProtNLM"/>
    </source>
</evidence>
<name>A0A974Y381_9GAMM</name>